<dbReference type="SUPFAM" id="SSF54373">
    <property type="entry name" value="FAD-linked reductases, C-terminal domain"/>
    <property type="match status" value="1"/>
</dbReference>
<evidence type="ECO:0000313" key="7">
    <source>
        <dbReference type="EMBL" id="KAL2783287.1"/>
    </source>
</evidence>
<dbReference type="Proteomes" id="UP001610563">
    <property type="component" value="Unassembled WGS sequence"/>
</dbReference>
<dbReference type="SUPFAM" id="SSF51905">
    <property type="entry name" value="FAD/NAD(P)-binding domain"/>
    <property type="match status" value="1"/>
</dbReference>
<evidence type="ECO:0000256" key="1">
    <source>
        <dbReference type="ARBA" id="ARBA00007992"/>
    </source>
</evidence>
<evidence type="ECO:0000256" key="5">
    <source>
        <dbReference type="ARBA" id="ARBA00023033"/>
    </source>
</evidence>
<evidence type="ECO:0000256" key="3">
    <source>
        <dbReference type="ARBA" id="ARBA00022827"/>
    </source>
</evidence>
<evidence type="ECO:0000256" key="2">
    <source>
        <dbReference type="ARBA" id="ARBA00022630"/>
    </source>
</evidence>
<dbReference type="Gene3D" id="3.50.50.60">
    <property type="entry name" value="FAD/NAD(P)-binding domain"/>
    <property type="match status" value="1"/>
</dbReference>
<dbReference type="PANTHER" id="PTHR13789">
    <property type="entry name" value="MONOOXYGENASE"/>
    <property type="match status" value="1"/>
</dbReference>
<proteinExistence type="inferred from homology"/>
<dbReference type="InterPro" id="IPR002938">
    <property type="entry name" value="FAD-bd"/>
</dbReference>
<evidence type="ECO:0000259" key="6">
    <source>
        <dbReference type="Pfam" id="PF01494"/>
    </source>
</evidence>
<dbReference type="PRINTS" id="PR00420">
    <property type="entry name" value="RNGMNOXGNASE"/>
</dbReference>
<keyword evidence="5" id="KW-0503">Monooxygenase</keyword>
<keyword evidence="4" id="KW-0560">Oxidoreductase</keyword>
<keyword evidence="8" id="KW-1185">Reference proteome</keyword>
<comment type="caution">
    <text evidence="7">The sequence shown here is derived from an EMBL/GenBank/DDBJ whole genome shotgun (WGS) entry which is preliminary data.</text>
</comment>
<dbReference type="Pfam" id="PF13450">
    <property type="entry name" value="NAD_binding_8"/>
    <property type="match status" value="1"/>
</dbReference>
<dbReference type="EMBL" id="JBFTWV010000249">
    <property type="protein sequence ID" value="KAL2783287.1"/>
    <property type="molecule type" value="Genomic_DNA"/>
</dbReference>
<dbReference type="Pfam" id="PF01494">
    <property type="entry name" value="FAD_binding_3"/>
    <property type="match status" value="1"/>
</dbReference>
<dbReference type="InterPro" id="IPR036188">
    <property type="entry name" value="FAD/NAD-bd_sf"/>
</dbReference>
<evidence type="ECO:0000256" key="4">
    <source>
        <dbReference type="ARBA" id="ARBA00023002"/>
    </source>
</evidence>
<dbReference type="InterPro" id="IPR050493">
    <property type="entry name" value="FAD-dep_Monooxygenase_BioMet"/>
</dbReference>
<evidence type="ECO:0000313" key="8">
    <source>
        <dbReference type="Proteomes" id="UP001610563"/>
    </source>
</evidence>
<comment type="similarity">
    <text evidence="1">Belongs to the paxM FAD-dependent monooxygenase family.</text>
</comment>
<keyword evidence="2" id="KW-0285">Flavoprotein</keyword>
<accession>A0ABR4FJ73</accession>
<keyword evidence="3" id="KW-0274">FAD</keyword>
<feature type="domain" description="FAD-binding" evidence="6">
    <location>
        <begin position="139"/>
        <end position="366"/>
    </location>
</feature>
<name>A0ABR4FJ73_9EURO</name>
<gene>
    <name evidence="7" type="ORF">BJX66DRAFT_345070</name>
</gene>
<dbReference type="PANTHER" id="PTHR13789:SF314">
    <property type="entry name" value="FAD-BINDING DOMAIN-CONTAINING PROTEIN"/>
    <property type="match status" value="1"/>
</dbReference>
<organism evidence="7 8">
    <name type="scientific">Aspergillus keveii</name>
    <dbReference type="NCBI Taxonomy" id="714993"/>
    <lineage>
        <taxon>Eukaryota</taxon>
        <taxon>Fungi</taxon>
        <taxon>Dikarya</taxon>
        <taxon>Ascomycota</taxon>
        <taxon>Pezizomycotina</taxon>
        <taxon>Eurotiomycetes</taxon>
        <taxon>Eurotiomycetidae</taxon>
        <taxon>Eurotiales</taxon>
        <taxon>Aspergillaceae</taxon>
        <taxon>Aspergillus</taxon>
        <taxon>Aspergillus subgen. Nidulantes</taxon>
    </lineage>
</organism>
<sequence length="416" mass="46177">MDGQLKVTIVGAGLAGLLAARVLRENHDVTIVEKFDGGHEVGAAINLGPNGVKIAQELGFDKSRCRAIVCGMARTLDRDGNILTEENMGFLQEQYGADWLFQHRADLWNEFLRLATCPSEALNIQGRPAQVLWGIAVTSVNAQTGDVFLDNGEKLESDLVIGADGIKSLVRPLVVAEDDFRTARPSGSSAFRFTISKEKLEQEGLELRVMDSTREATLDIYLSADGTNRSVIMYPCRDFETLNVGCITPDTILQSPTSESWSAEGSCEDLLRCFSPFTAPILDVLRHGENIKVWQLRDQDPLPTYIRDRVVIIGDAAHAMTPHQGQGCNQAIEDAEGFRIFNTPGVNRASVPSLLKDFDRVRRPRASRIQTITRQAHKKPTPEEIWRHRHYCYTYAGIVESLRQLNNGDDLSSDPQ</sequence>
<reference evidence="7 8" key="1">
    <citation type="submission" date="2024-07" db="EMBL/GenBank/DDBJ databases">
        <title>Section-level genome sequencing and comparative genomics of Aspergillus sections Usti and Cavernicolus.</title>
        <authorList>
            <consortium name="Lawrence Berkeley National Laboratory"/>
            <person name="Nybo J.L."/>
            <person name="Vesth T.C."/>
            <person name="Theobald S."/>
            <person name="Frisvad J.C."/>
            <person name="Larsen T.O."/>
            <person name="Kjaerboelling I."/>
            <person name="Rothschild-Mancinelli K."/>
            <person name="Lyhne E.K."/>
            <person name="Kogle M.E."/>
            <person name="Barry K."/>
            <person name="Clum A."/>
            <person name="Na H."/>
            <person name="Ledsgaard L."/>
            <person name="Lin J."/>
            <person name="Lipzen A."/>
            <person name="Kuo A."/>
            <person name="Riley R."/>
            <person name="Mondo S."/>
            <person name="Labutti K."/>
            <person name="Haridas S."/>
            <person name="Pangalinan J."/>
            <person name="Salamov A.A."/>
            <person name="Simmons B.A."/>
            <person name="Magnuson J.K."/>
            <person name="Chen J."/>
            <person name="Drula E."/>
            <person name="Henrissat B."/>
            <person name="Wiebenga A."/>
            <person name="Lubbers R.J."/>
            <person name="Gomes A.C."/>
            <person name="Makela M.R."/>
            <person name="Stajich J."/>
            <person name="Grigoriev I.V."/>
            <person name="Mortensen U.H."/>
            <person name="De Vries R.P."/>
            <person name="Baker S.E."/>
            <person name="Andersen M.R."/>
        </authorList>
    </citation>
    <scope>NUCLEOTIDE SEQUENCE [LARGE SCALE GENOMIC DNA]</scope>
    <source>
        <strain evidence="7 8">CBS 209.92</strain>
    </source>
</reference>
<protein>
    <recommendedName>
        <fullName evidence="6">FAD-binding domain-containing protein</fullName>
    </recommendedName>
</protein>